<reference evidence="2 3" key="1">
    <citation type="journal article" date="2019" name="Lett. Appl. Microbiol.">
        <title>A case of 'blown pack' spoilage of vacuum-packaged pork likely associated with Clostridium estertheticum in Canada.</title>
        <authorList>
            <person name="Zhang P."/>
            <person name="Ward P."/>
            <person name="McMullen L.M."/>
            <person name="Yang X."/>
        </authorList>
    </citation>
    <scope>NUCLEOTIDE SEQUENCE [LARGE SCALE GENOMIC DNA]</scope>
    <source>
        <strain evidence="2 3">MA19</strain>
    </source>
</reference>
<gene>
    <name evidence="2" type="ORF">E4V82_07115</name>
</gene>
<accession>A0A5N7ILM4</accession>
<keyword evidence="1" id="KW-0812">Transmembrane</keyword>
<feature type="transmembrane region" description="Helical" evidence="1">
    <location>
        <begin position="38"/>
        <end position="62"/>
    </location>
</feature>
<name>A0A5N7ILM4_9CLOT</name>
<organism evidence="2 3">
    <name type="scientific">Clostridium estertheticum</name>
    <dbReference type="NCBI Taxonomy" id="238834"/>
    <lineage>
        <taxon>Bacteria</taxon>
        <taxon>Bacillati</taxon>
        <taxon>Bacillota</taxon>
        <taxon>Clostridia</taxon>
        <taxon>Eubacteriales</taxon>
        <taxon>Clostridiaceae</taxon>
        <taxon>Clostridium</taxon>
    </lineage>
</organism>
<proteinExistence type="predicted"/>
<evidence type="ECO:0000313" key="3">
    <source>
        <dbReference type="Proteomes" id="UP000342249"/>
    </source>
</evidence>
<dbReference type="RefSeq" id="WP_152751562.1">
    <property type="nucleotide sequence ID" value="NZ_SPSE01000018.1"/>
</dbReference>
<keyword evidence="1" id="KW-1133">Transmembrane helix</keyword>
<dbReference type="AlphaFoldDB" id="A0A5N7ILM4"/>
<feature type="transmembrane region" description="Helical" evidence="1">
    <location>
        <begin position="6"/>
        <end position="26"/>
    </location>
</feature>
<keyword evidence="1" id="KW-0472">Membrane</keyword>
<comment type="caution">
    <text evidence="2">The sequence shown here is derived from an EMBL/GenBank/DDBJ whole genome shotgun (WGS) entry which is preliminary data.</text>
</comment>
<feature type="transmembrane region" description="Helical" evidence="1">
    <location>
        <begin position="113"/>
        <end position="134"/>
    </location>
</feature>
<evidence type="ECO:0000256" key="1">
    <source>
        <dbReference type="SAM" id="Phobius"/>
    </source>
</evidence>
<dbReference type="EMBL" id="SPSF01000016">
    <property type="protein sequence ID" value="MPQ61882.1"/>
    <property type="molecule type" value="Genomic_DNA"/>
</dbReference>
<protein>
    <submittedName>
        <fullName evidence="2">Uncharacterized protein</fullName>
    </submittedName>
</protein>
<feature type="transmembrane region" description="Helical" evidence="1">
    <location>
        <begin position="146"/>
        <end position="167"/>
    </location>
</feature>
<evidence type="ECO:0000313" key="2">
    <source>
        <dbReference type="EMBL" id="MPQ61882.1"/>
    </source>
</evidence>
<feature type="transmembrane region" description="Helical" evidence="1">
    <location>
        <begin position="68"/>
        <end position="92"/>
    </location>
</feature>
<sequence>MNDIKIISEVGIGLWIIWNMTRNILFAKKRDEREILSIFNALKTTIIFAVFILGLIIILNLLNGVTSLSIMYIFIIAIISCFCFVLLYKLNINTDLSFFNFLNKMGKGEKSKLIWNTFCITLMTDLIMLFAIFISYKYFASRGLKVLTILAYILACISEYSFCQINVKNL</sequence>
<dbReference type="Proteomes" id="UP000342249">
    <property type="component" value="Unassembled WGS sequence"/>
</dbReference>